<evidence type="ECO:0000313" key="3">
    <source>
        <dbReference type="Proteomes" id="UP000016930"/>
    </source>
</evidence>
<protein>
    <submittedName>
        <fullName evidence="2">Uncharacterized protein</fullName>
    </submittedName>
</protein>
<dbReference type="OrthoDB" id="5987198at2759"/>
<sequence length="151" mass="16925">MSAPSTDSTDSRPPDVDGTTETVPPSNEDGAVVQDMKKWLEDLARRFASTIDAVRISDGKVVVLKKIFVNLEFLEPLVEAMSQEDPTQRPSMTEVVTCIEQVASELGARRLRSRLCKKEGSMSRRMKDIKHTIVSIGYTIRRLPPTPRPRE</sequence>
<dbReference type="STRING" id="914234.M2PKW2"/>
<name>M2PKW2_CERS8</name>
<evidence type="ECO:0000256" key="1">
    <source>
        <dbReference type="SAM" id="MobiDB-lite"/>
    </source>
</evidence>
<evidence type="ECO:0000313" key="2">
    <source>
        <dbReference type="EMBL" id="EMD36909.1"/>
    </source>
</evidence>
<reference evidence="2 3" key="1">
    <citation type="journal article" date="2012" name="Proc. Natl. Acad. Sci. U.S.A.">
        <title>Comparative genomics of Ceriporiopsis subvermispora and Phanerochaete chrysosporium provide insight into selective ligninolysis.</title>
        <authorList>
            <person name="Fernandez-Fueyo E."/>
            <person name="Ruiz-Duenas F.J."/>
            <person name="Ferreira P."/>
            <person name="Floudas D."/>
            <person name="Hibbett D.S."/>
            <person name="Canessa P."/>
            <person name="Larrondo L.F."/>
            <person name="James T.Y."/>
            <person name="Seelenfreund D."/>
            <person name="Lobos S."/>
            <person name="Polanco R."/>
            <person name="Tello M."/>
            <person name="Honda Y."/>
            <person name="Watanabe T."/>
            <person name="Watanabe T."/>
            <person name="Ryu J.S."/>
            <person name="Kubicek C.P."/>
            <person name="Schmoll M."/>
            <person name="Gaskell J."/>
            <person name="Hammel K.E."/>
            <person name="St John F.J."/>
            <person name="Vanden Wymelenberg A."/>
            <person name="Sabat G."/>
            <person name="Splinter BonDurant S."/>
            <person name="Syed K."/>
            <person name="Yadav J.S."/>
            <person name="Doddapaneni H."/>
            <person name="Subramanian V."/>
            <person name="Lavin J.L."/>
            <person name="Oguiza J.A."/>
            <person name="Perez G."/>
            <person name="Pisabarro A.G."/>
            <person name="Ramirez L."/>
            <person name="Santoyo F."/>
            <person name="Master E."/>
            <person name="Coutinho P.M."/>
            <person name="Henrissat B."/>
            <person name="Lombard V."/>
            <person name="Magnuson J.K."/>
            <person name="Kuees U."/>
            <person name="Hori C."/>
            <person name="Igarashi K."/>
            <person name="Samejima M."/>
            <person name="Held B.W."/>
            <person name="Barry K.W."/>
            <person name="LaButti K.M."/>
            <person name="Lapidus A."/>
            <person name="Lindquist E.A."/>
            <person name="Lucas S.M."/>
            <person name="Riley R."/>
            <person name="Salamov A.A."/>
            <person name="Hoffmeister D."/>
            <person name="Schwenk D."/>
            <person name="Hadar Y."/>
            <person name="Yarden O."/>
            <person name="de Vries R.P."/>
            <person name="Wiebenga A."/>
            <person name="Stenlid J."/>
            <person name="Eastwood D."/>
            <person name="Grigoriev I.V."/>
            <person name="Berka R.M."/>
            <person name="Blanchette R.A."/>
            <person name="Kersten P."/>
            <person name="Martinez A.T."/>
            <person name="Vicuna R."/>
            <person name="Cullen D."/>
        </authorList>
    </citation>
    <scope>NUCLEOTIDE SEQUENCE [LARGE SCALE GENOMIC DNA]</scope>
    <source>
        <strain evidence="2 3">B</strain>
    </source>
</reference>
<dbReference type="AlphaFoldDB" id="M2PKW2"/>
<dbReference type="EMBL" id="KB445797">
    <property type="protein sequence ID" value="EMD36909.1"/>
    <property type="molecule type" value="Genomic_DNA"/>
</dbReference>
<dbReference type="Proteomes" id="UP000016930">
    <property type="component" value="Unassembled WGS sequence"/>
</dbReference>
<feature type="region of interest" description="Disordered" evidence="1">
    <location>
        <begin position="1"/>
        <end position="31"/>
    </location>
</feature>
<organism evidence="2 3">
    <name type="scientific">Ceriporiopsis subvermispora (strain B)</name>
    <name type="common">White-rot fungus</name>
    <name type="synonym">Gelatoporia subvermispora</name>
    <dbReference type="NCBI Taxonomy" id="914234"/>
    <lineage>
        <taxon>Eukaryota</taxon>
        <taxon>Fungi</taxon>
        <taxon>Dikarya</taxon>
        <taxon>Basidiomycota</taxon>
        <taxon>Agaricomycotina</taxon>
        <taxon>Agaricomycetes</taxon>
        <taxon>Polyporales</taxon>
        <taxon>Gelatoporiaceae</taxon>
        <taxon>Gelatoporia</taxon>
    </lineage>
</organism>
<keyword evidence="3" id="KW-1185">Reference proteome</keyword>
<proteinExistence type="predicted"/>
<dbReference type="HOGENOM" id="CLU_1731243_0_0_1"/>
<gene>
    <name evidence="2" type="ORF">CERSUDRAFT_73937</name>
</gene>
<accession>M2PKW2</accession>